<evidence type="ECO:0000256" key="1">
    <source>
        <dbReference type="SAM" id="Phobius"/>
    </source>
</evidence>
<dbReference type="EMBL" id="CP010586">
    <property type="protein sequence ID" value="AKP76755.1"/>
    <property type="molecule type" value="Genomic_DNA"/>
</dbReference>
<keyword evidence="1" id="KW-0472">Membrane</keyword>
<sequence>MELGYKKNIQLKDRDLKYKIKDSEETIELIVFIALLSVIFIINTFFKFL</sequence>
<dbReference type="AlphaFoldDB" id="A0A806U883"/>
<dbReference type="GeneID" id="48015993"/>
<dbReference type="Proteomes" id="UP000036410">
    <property type="component" value="Chromosome"/>
</dbReference>
<dbReference type="RefSeq" id="WP_155017187.1">
    <property type="nucleotide sequence ID" value="NZ_CP010586.1"/>
</dbReference>
<name>A0A806U883_PRIMG</name>
<evidence type="ECO:0000313" key="3">
    <source>
        <dbReference type="Proteomes" id="UP000036410"/>
    </source>
</evidence>
<evidence type="ECO:0000313" key="2">
    <source>
        <dbReference type="EMBL" id="AKP76755.1"/>
    </source>
</evidence>
<keyword evidence="1" id="KW-0812">Transmembrane</keyword>
<organism evidence="2 3">
    <name type="scientific">Priestia megaterium Q3</name>
    <dbReference type="NCBI Taxonomy" id="1452722"/>
    <lineage>
        <taxon>Bacteria</taxon>
        <taxon>Bacillati</taxon>
        <taxon>Bacillota</taxon>
        <taxon>Bacilli</taxon>
        <taxon>Bacillales</taxon>
        <taxon>Bacillaceae</taxon>
        <taxon>Priestia</taxon>
    </lineage>
</organism>
<accession>A0A806U883</accession>
<reference evidence="2 3" key="1">
    <citation type="submission" date="2015-01" db="EMBL/GenBank/DDBJ databases">
        <title>Genome sequence of bacillus megaterium Q3.</title>
        <authorList>
            <person name="Wang Y."/>
            <person name="Luo K."/>
            <person name="Bai L."/>
            <person name="Luo F."/>
        </authorList>
    </citation>
    <scope>NUCLEOTIDE SEQUENCE [LARGE SCALE GENOMIC DNA]</scope>
    <source>
        <strain evidence="2 3">Q3</strain>
    </source>
</reference>
<keyword evidence="1" id="KW-1133">Transmembrane helix</keyword>
<proteinExistence type="predicted"/>
<protein>
    <submittedName>
        <fullName evidence="2">Uncharacterized protein</fullName>
    </submittedName>
</protein>
<feature type="transmembrane region" description="Helical" evidence="1">
    <location>
        <begin position="27"/>
        <end position="46"/>
    </location>
</feature>
<gene>
    <name evidence="2" type="ORF">AS52_01790</name>
</gene>